<evidence type="ECO:0000256" key="1">
    <source>
        <dbReference type="ARBA" id="ARBA00004498"/>
    </source>
</evidence>
<evidence type="ECO:0000256" key="13">
    <source>
        <dbReference type="ARBA" id="ARBA00023145"/>
    </source>
</evidence>
<dbReference type="Ensembl" id="ENSECRT00000007685.1">
    <property type="protein sequence ID" value="ENSECRP00000007564.1"/>
    <property type="gene ID" value="ENSECRG00000005019.1"/>
</dbReference>
<feature type="binding site" evidence="17">
    <location>
        <position position="321"/>
    </location>
    <ligand>
        <name>Ca(2+)</name>
        <dbReference type="ChEBI" id="CHEBI:29108"/>
        <label>4</label>
    </ligand>
</feature>
<dbReference type="InterPro" id="IPR033739">
    <property type="entry name" value="M10A_MMP"/>
</dbReference>
<evidence type="ECO:0000256" key="9">
    <source>
        <dbReference type="ARBA" id="ARBA00022801"/>
    </source>
</evidence>
<evidence type="ECO:0000313" key="24">
    <source>
        <dbReference type="Proteomes" id="UP000694620"/>
    </source>
</evidence>
<evidence type="ECO:0000256" key="5">
    <source>
        <dbReference type="ARBA" id="ARBA00022670"/>
    </source>
</evidence>
<keyword evidence="6 16" id="KW-0479">Metal-binding</keyword>
<dbReference type="InterPro" id="IPR002477">
    <property type="entry name" value="Peptidoglycan-bd-like"/>
</dbReference>
<reference evidence="23" key="2">
    <citation type="submission" date="2025-08" db="UniProtKB">
        <authorList>
            <consortium name="Ensembl"/>
        </authorList>
    </citation>
    <scope>IDENTIFICATION</scope>
</reference>
<evidence type="ECO:0000256" key="15">
    <source>
        <dbReference type="PIRSR" id="PIRSR001191-1"/>
    </source>
</evidence>
<dbReference type="PROSITE" id="PS51642">
    <property type="entry name" value="HEMOPEXIN_2"/>
    <property type="match status" value="4"/>
</dbReference>
<keyword evidence="12" id="KW-0482">Metalloprotease</keyword>
<evidence type="ECO:0000256" key="12">
    <source>
        <dbReference type="ARBA" id="ARBA00023049"/>
    </source>
</evidence>
<feature type="compositionally biased region" description="Pro residues" evidence="21">
    <location>
        <begin position="250"/>
        <end position="259"/>
    </location>
</feature>
<keyword evidence="13" id="KW-0865">Zymogen</keyword>
<feature type="binding site" evidence="17">
    <location>
        <position position="167"/>
    </location>
    <ligand>
        <name>Zn(2+)</name>
        <dbReference type="ChEBI" id="CHEBI:29105"/>
        <label>1</label>
    </ligand>
</feature>
<keyword evidence="7" id="KW-0732">Signal</keyword>
<feature type="active site" evidence="15">
    <location>
        <position position="203"/>
    </location>
</feature>
<dbReference type="GeneTree" id="ENSGT00940000161277"/>
<feature type="binding site" evidence="17">
    <location>
        <position position="154"/>
    </location>
    <ligand>
        <name>Zn(2+)</name>
        <dbReference type="ChEBI" id="CHEBI:29105"/>
        <label>1</label>
    </ligand>
</feature>
<dbReference type="Pfam" id="PF01471">
    <property type="entry name" value="PG_binding_1"/>
    <property type="match status" value="1"/>
</dbReference>
<keyword evidence="10 16" id="KW-0862">Zinc</keyword>
<feature type="binding site" evidence="17">
    <location>
        <position position="176"/>
    </location>
    <ligand>
        <name>Ca(2+)</name>
        <dbReference type="ChEBI" id="CHEBI:29108"/>
        <label>2</label>
    </ligand>
</feature>
<keyword evidence="11 17" id="KW-0106">Calcium</keyword>
<dbReference type="CDD" id="cd00094">
    <property type="entry name" value="HX"/>
    <property type="match status" value="1"/>
</dbReference>
<evidence type="ECO:0000256" key="4">
    <source>
        <dbReference type="ARBA" id="ARBA00022530"/>
    </source>
</evidence>
<keyword evidence="14 18" id="KW-1015">Disulfide bond</keyword>
<evidence type="ECO:0000256" key="2">
    <source>
        <dbReference type="ARBA" id="ARBA00010370"/>
    </source>
</evidence>
<dbReference type="SUPFAM" id="SSF47090">
    <property type="entry name" value="PGBD-like"/>
    <property type="match status" value="1"/>
</dbReference>
<protein>
    <submittedName>
        <fullName evidence="23">Matrix metallopeptidase 20</fullName>
    </submittedName>
</protein>
<evidence type="ECO:0000256" key="18">
    <source>
        <dbReference type="PIRSR" id="PIRSR621190-3"/>
    </source>
</evidence>
<accession>A0A8C4RTW5</accession>
<feature type="binding site" evidence="17">
    <location>
        <position position="370"/>
    </location>
    <ligand>
        <name>Ca(2+)</name>
        <dbReference type="ChEBI" id="CHEBI:29108"/>
        <label>5</label>
    </ligand>
</feature>
<feature type="region of interest" description="Disordered" evidence="21">
    <location>
        <begin position="250"/>
        <end position="271"/>
    </location>
</feature>
<dbReference type="GO" id="GO:0004222">
    <property type="term" value="F:metalloendopeptidase activity"/>
    <property type="evidence" value="ECO:0007669"/>
    <property type="project" value="InterPro"/>
</dbReference>
<feature type="repeat" description="Hemopexin" evidence="20">
    <location>
        <begin position="267"/>
        <end position="316"/>
    </location>
</feature>
<evidence type="ECO:0000256" key="6">
    <source>
        <dbReference type="ARBA" id="ARBA00022723"/>
    </source>
</evidence>
<dbReference type="PIRSF" id="PIRSF001191">
    <property type="entry name" value="Peptidase_M10A_matrix"/>
    <property type="match status" value="1"/>
</dbReference>
<dbReference type="PANTHER" id="PTHR10201">
    <property type="entry name" value="MATRIX METALLOPROTEINASE"/>
    <property type="match status" value="1"/>
</dbReference>
<feature type="repeat" description="Hemopexin" evidence="20">
    <location>
        <begin position="317"/>
        <end position="362"/>
    </location>
</feature>
<evidence type="ECO:0000256" key="7">
    <source>
        <dbReference type="ARBA" id="ARBA00022729"/>
    </source>
</evidence>
<keyword evidence="8" id="KW-0677">Repeat</keyword>
<feature type="binding site" evidence="17">
    <location>
        <position position="159"/>
    </location>
    <ligand>
        <name>Ca(2+)</name>
        <dbReference type="ChEBI" id="CHEBI:29108"/>
        <label>3</label>
    </ligand>
</feature>
<dbReference type="InterPro" id="IPR006026">
    <property type="entry name" value="Peptidase_Metallo"/>
</dbReference>
<feature type="binding site" evidence="17">
    <location>
        <position position="185"/>
    </location>
    <ligand>
        <name>Ca(2+)</name>
        <dbReference type="ChEBI" id="CHEBI:29108"/>
        <label>3</label>
    </ligand>
</feature>
<comment type="subcellular location">
    <subcellularLocation>
        <location evidence="1">Secreted</location>
        <location evidence="1">Extracellular space</location>
        <location evidence="1">Extracellular matrix</location>
    </subcellularLocation>
</comment>
<dbReference type="GO" id="GO:0097186">
    <property type="term" value="P:amelogenesis"/>
    <property type="evidence" value="ECO:0007669"/>
    <property type="project" value="TreeGrafter"/>
</dbReference>
<feature type="repeat" description="Hemopexin" evidence="20">
    <location>
        <begin position="364"/>
        <end position="412"/>
    </location>
</feature>
<evidence type="ECO:0000256" key="16">
    <source>
        <dbReference type="PIRSR" id="PIRSR001191-2"/>
    </source>
</evidence>
<dbReference type="GO" id="GO:0006508">
    <property type="term" value="P:proteolysis"/>
    <property type="evidence" value="ECO:0007669"/>
    <property type="project" value="UniProtKB-KW"/>
</dbReference>
<dbReference type="PRINTS" id="PR00138">
    <property type="entry name" value="MATRIXIN"/>
</dbReference>
<evidence type="ECO:0000256" key="11">
    <source>
        <dbReference type="ARBA" id="ARBA00022837"/>
    </source>
</evidence>
<feature type="binding site" evidence="17">
    <location>
        <position position="160"/>
    </location>
    <ligand>
        <name>Ca(2+)</name>
        <dbReference type="ChEBI" id="CHEBI:29108"/>
        <label>3</label>
    </ligand>
</feature>
<dbReference type="PROSITE" id="PS00546">
    <property type="entry name" value="CYSTEINE_SWITCH"/>
    <property type="match status" value="1"/>
</dbReference>
<dbReference type="CDD" id="cd04278">
    <property type="entry name" value="ZnMc_MMP"/>
    <property type="match status" value="1"/>
</dbReference>
<comment type="cofactor">
    <cofactor evidence="17">
        <name>Ca(2+)</name>
        <dbReference type="ChEBI" id="CHEBI:29108"/>
    </cofactor>
    <text evidence="17">Can bind about 5 Ca(2+) ions per subunit.</text>
</comment>
<reference evidence="23" key="1">
    <citation type="submission" date="2021-06" db="EMBL/GenBank/DDBJ databases">
        <authorList>
            <consortium name="Wellcome Sanger Institute Data Sharing"/>
        </authorList>
    </citation>
    <scope>NUCLEOTIDE SEQUENCE [LARGE SCALE GENOMIC DNA]</scope>
</reference>
<dbReference type="Pfam" id="PF00413">
    <property type="entry name" value="Peptidase_M10"/>
    <property type="match status" value="1"/>
</dbReference>
<comment type="cofactor">
    <cofactor evidence="17">
        <name>Zn(2+)</name>
        <dbReference type="ChEBI" id="CHEBI:29105"/>
    </cofactor>
    <text evidence="17">Binds 2 Zn(2+) ions per subunit.</text>
</comment>
<feature type="domain" description="Peptidase metallopeptidase" evidence="22">
    <location>
        <begin position="89"/>
        <end position="248"/>
    </location>
</feature>
<keyword evidence="9" id="KW-0378">Hydrolase</keyword>
<dbReference type="InterPro" id="IPR001818">
    <property type="entry name" value="Pept_M10_metallopeptidase"/>
</dbReference>
<evidence type="ECO:0000256" key="14">
    <source>
        <dbReference type="ARBA" id="ARBA00023157"/>
    </source>
</evidence>
<dbReference type="AlphaFoldDB" id="A0A8C4RTW5"/>
<dbReference type="GO" id="GO:0008270">
    <property type="term" value="F:zinc ion binding"/>
    <property type="evidence" value="ECO:0007669"/>
    <property type="project" value="InterPro"/>
</dbReference>
<feature type="binding site" evidence="17">
    <location>
        <position position="220"/>
    </location>
    <ligand>
        <name>Zn(2+)</name>
        <dbReference type="ChEBI" id="CHEBI:29105"/>
        <label>2</label>
        <note>catalytic</note>
    </ligand>
</feature>
<feature type="binding site" evidence="17">
    <location>
        <position position="323"/>
    </location>
    <ligand>
        <name>Ca(2+)</name>
        <dbReference type="ChEBI" id="CHEBI:29108"/>
        <label>5</label>
    </ligand>
</feature>
<evidence type="ECO:0000256" key="8">
    <source>
        <dbReference type="ARBA" id="ARBA00022737"/>
    </source>
</evidence>
<evidence type="ECO:0000256" key="17">
    <source>
        <dbReference type="PIRSR" id="PIRSR621190-2"/>
    </source>
</evidence>
<feature type="binding site" evidence="17">
    <location>
        <position position="180"/>
    </location>
    <ligand>
        <name>Zn(2+)</name>
        <dbReference type="ChEBI" id="CHEBI:29105"/>
        <label>1</label>
    </ligand>
</feature>
<dbReference type="SMART" id="SM00235">
    <property type="entry name" value="ZnMc"/>
    <property type="match status" value="1"/>
</dbReference>
<evidence type="ECO:0000256" key="19">
    <source>
        <dbReference type="PIRSR" id="PIRSR621190-5"/>
    </source>
</evidence>
<reference evidence="23" key="3">
    <citation type="submission" date="2025-09" db="UniProtKB">
        <authorList>
            <consortium name="Ensembl"/>
        </authorList>
    </citation>
    <scope>IDENTIFICATION</scope>
</reference>
<name>A0A8C4RTW5_ERPCA</name>
<dbReference type="Proteomes" id="UP000694620">
    <property type="component" value="Chromosome 4"/>
</dbReference>
<dbReference type="InterPro" id="IPR024079">
    <property type="entry name" value="MetalloPept_cat_dom_sf"/>
</dbReference>
<evidence type="ECO:0000256" key="10">
    <source>
        <dbReference type="ARBA" id="ARBA00022833"/>
    </source>
</evidence>
<feature type="binding site" evidence="17">
    <location>
        <position position="417"/>
    </location>
    <ligand>
        <name>Ca(2+)</name>
        <dbReference type="ChEBI" id="CHEBI:29108"/>
        <label>4</label>
    </ligand>
</feature>
<dbReference type="InterPro" id="IPR021190">
    <property type="entry name" value="Pept_M10A"/>
</dbReference>
<feature type="binding site" description="in inhibited form" evidence="17">
    <location>
        <position position="76"/>
    </location>
    <ligand>
        <name>Zn(2+)</name>
        <dbReference type="ChEBI" id="CHEBI:29105"/>
        <label>2</label>
        <note>catalytic</note>
    </ligand>
</feature>
<feature type="disulfide bond" evidence="18">
    <location>
        <begin position="270"/>
        <end position="456"/>
    </location>
</feature>
<dbReference type="SUPFAM" id="SSF50923">
    <property type="entry name" value="Hemopexin-like domain"/>
    <property type="match status" value="1"/>
</dbReference>
<sequence length="456" mass="51096">AVGLMSILLNHFFCFMNFHQEYLSKYFSKEADYIGMLKASDTSLVQKLREMQSFFGLRVTGRLDRKTLQIMQTPRCGVPDVGSYRLFPGIPKWKKNIITYRIAKYTSKLSQAEVDTAIDLGLKAWSSVTPLHFQKIHSGEADIMISFEVGAHGDAYPFDGPRGTLAHAFAPAEGLGGDTHFDDEEKWTMGTNGFNLFTVAAHEFGHALGLAHSSDPSALMYPTYKYQNPKGFRLASDDVRGIQYLYVINPSPPQPPLQPAHPGSRSPEKCDPNLSFDAVTVVGKEMLFFKERFLWRRQAQMNSAVPGYIRSAFPNILTNIDAAYDIPEKGTAYFFKGRYYWPSKGFQLMGSPRSISDFALPSSVSQVDAAVYLKDTRQTLFFVGNQVYSYNEVNGRIDEGYPKNIEEEFSGLTGKVDAAVEVNGSVYLFSGPNAYKYDSEREDIVRVVKANSWLGC</sequence>
<evidence type="ECO:0000313" key="23">
    <source>
        <dbReference type="Ensembl" id="ENSECRP00000007564.1"/>
    </source>
</evidence>
<feature type="binding site" evidence="17">
    <location>
        <position position="277"/>
    </location>
    <ligand>
        <name>Ca(2+)</name>
        <dbReference type="ChEBI" id="CHEBI:29108"/>
        <label>4</label>
    </ligand>
</feature>
<feature type="repeat" description="Hemopexin" evidence="20">
    <location>
        <begin position="413"/>
        <end position="456"/>
    </location>
</feature>
<dbReference type="FunFam" id="2.110.10.10:FF:000002">
    <property type="entry name" value="Matrix metallopeptidase 3"/>
    <property type="match status" value="1"/>
</dbReference>
<feature type="binding site" evidence="16">
    <location>
        <position position="212"/>
    </location>
    <ligand>
        <name>Zn(2+)</name>
        <dbReference type="ChEBI" id="CHEBI:29105"/>
        <label>2</label>
        <note>catalytic</note>
    </ligand>
</feature>
<organism evidence="23 24">
    <name type="scientific">Erpetoichthys calabaricus</name>
    <name type="common">Rope fish</name>
    <name type="synonym">Calamoichthys calabaricus</name>
    <dbReference type="NCBI Taxonomy" id="27687"/>
    <lineage>
        <taxon>Eukaryota</taxon>
        <taxon>Metazoa</taxon>
        <taxon>Chordata</taxon>
        <taxon>Craniata</taxon>
        <taxon>Vertebrata</taxon>
        <taxon>Euteleostomi</taxon>
        <taxon>Actinopterygii</taxon>
        <taxon>Polypteriformes</taxon>
        <taxon>Polypteridae</taxon>
        <taxon>Erpetoichthys</taxon>
    </lineage>
</organism>
<feature type="binding site" evidence="16">
    <location>
        <position position="206"/>
    </location>
    <ligand>
        <name>Zn(2+)</name>
        <dbReference type="ChEBI" id="CHEBI:29105"/>
        <label>2</label>
        <note>catalytic</note>
    </ligand>
</feature>
<feature type="binding site" evidence="17">
    <location>
        <position position="185"/>
    </location>
    <ligand>
        <name>Ca(2+)</name>
        <dbReference type="ChEBI" id="CHEBI:29108"/>
        <label>1</label>
    </ligand>
</feature>
<dbReference type="SUPFAM" id="SSF55486">
    <property type="entry name" value="Metalloproteases ('zincins'), catalytic domain"/>
    <property type="match status" value="1"/>
</dbReference>
<dbReference type="InterPro" id="IPR000585">
    <property type="entry name" value="Hemopexin-like_dom"/>
</dbReference>
<feature type="binding site" evidence="17">
    <location>
        <position position="142"/>
    </location>
    <ligand>
        <name>Ca(2+)</name>
        <dbReference type="ChEBI" id="CHEBI:29108"/>
        <label>2</label>
    </ligand>
</feature>
<keyword evidence="4" id="KW-0272">Extracellular matrix</keyword>
<comment type="similarity">
    <text evidence="2">Belongs to the peptidase M10A family.</text>
</comment>
<dbReference type="Gene3D" id="3.40.390.10">
    <property type="entry name" value="Collagenase (Catalytic Domain)"/>
    <property type="match status" value="1"/>
</dbReference>
<keyword evidence="24" id="KW-1185">Reference proteome</keyword>
<feature type="short sequence motif" description="Cysteine switch" evidence="19">
    <location>
        <begin position="74"/>
        <end position="81"/>
    </location>
</feature>
<gene>
    <name evidence="23" type="primary">MMP20</name>
</gene>
<dbReference type="Gene3D" id="2.110.10.10">
    <property type="entry name" value="Hemopexin-like domain"/>
    <property type="match status" value="1"/>
</dbReference>
<feature type="binding site" evidence="17">
    <location>
        <position position="182"/>
    </location>
    <ligand>
        <name>Ca(2+)</name>
        <dbReference type="ChEBI" id="CHEBI:29108"/>
        <label>3</label>
    </ligand>
</feature>
<feature type="binding site" evidence="16">
    <location>
        <position position="202"/>
    </location>
    <ligand>
        <name>Zn(2+)</name>
        <dbReference type="ChEBI" id="CHEBI:29105"/>
        <label>2</label>
        <note>catalytic</note>
    </ligand>
</feature>
<evidence type="ECO:0000256" key="3">
    <source>
        <dbReference type="ARBA" id="ARBA00022525"/>
    </source>
</evidence>
<dbReference type="FunFam" id="3.40.390.10:FF:000007">
    <property type="entry name" value="Collagenase 3"/>
    <property type="match status" value="1"/>
</dbReference>
<dbReference type="Pfam" id="PF00045">
    <property type="entry name" value="Hemopexin"/>
    <property type="match status" value="4"/>
</dbReference>
<evidence type="ECO:0000256" key="20">
    <source>
        <dbReference type="PROSITE-ProRule" id="PRU01011"/>
    </source>
</evidence>
<dbReference type="SMART" id="SM00120">
    <property type="entry name" value="HX"/>
    <property type="match status" value="4"/>
</dbReference>
<keyword evidence="3" id="KW-0964">Secreted</keyword>
<dbReference type="InterPro" id="IPR036365">
    <property type="entry name" value="PGBD-like_sf"/>
</dbReference>
<feature type="binding site" evidence="17">
    <location>
        <position position="152"/>
    </location>
    <ligand>
        <name>Zn(2+)</name>
        <dbReference type="ChEBI" id="CHEBI:29105"/>
        <label>1</label>
    </ligand>
</feature>
<dbReference type="PANTHER" id="PTHR10201:SF125">
    <property type="entry name" value="MATRIX METALLOPROTEINASE-20"/>
    <property type="match status" value="1"/>
</dbReference>
<dbReference type="InterPro" id="IPR018487">
    <property type="entry name" value="Hemopexin-like_repeat"/>
</dbReference>
<dbReference type="InterPro" id="IPR021158">
    <property type="entry name" value="Pept_M10A_Zn_BS"/>
</dbReference>
<feature type="binding site" evidence="17">
    <location>
        <position position="178"/>
    </location>
    <ligand>
        <name>Ca(2+)</name>
        <dbReference type="ChEBI" id="CHEBI:29108"/>
        <label>2</label>
    </ligand>
</feature>
<evidence type="ECO:0000259" key="22">
    <source>
        <dbReference type="SMART" id="SM00235"/>
    </source>
</evidence>
<feature type="binding site" evidence="17">
    <location>
        <position position="183"/>
    </location>
    <ligand>
        <name>Ca(2+)</name>
        <dbReference type="ChEBI" id="CHEBI:29108"/>
        <label>1</label>
    </ligand>
</feature>
<dbReference type="GO" id="GO:0030574">
    <property type="term" value="P:collagen catabolic process"/>
    <property type="evidence" value="ECO:0007669"/>
    <property type="project" value="TreeGrafter"/>
</dbReference>
<keyword evidence="5" id="KW-0645">Protease</keyword>
<dbReference type="GO" id="GO:0030198">
    <property type="term" value="P:extracellular matrix organization"/>
    <property type="evidence" value="ECO:0007669"/>
    <property type="project" value="TreeGrafter"/>
</dbReference>
<proteinExistence type="inferred from homology"/>
<dbReference type="InterPro" id="IPR036375">
    <property type="entry name" value="Hemopexin-like_dom_sf"/>
</dbReference>
<dbReference type="GO" id="GO:0031012">
    <property type="term" value="C:extracellular matrix"/>
    <property type="evidence" value="ECO:0007669"/>
    <property type="project" value="InterPro"/>
</dbReference>
<evidence type="ECO:0000256" key="21">
    <source>
        <dbReference type="SAM" id="MobiDB-lite"/>
    </source>
</evidence>